<proteinExistence type="predicted"/>
<evidence type="ECO:0000313" key="1">
    <source>
        <dbReference type="EMBL" id="ROI52177.1"/>
    </source>
</evidence>
<comment type="caution">
    <text evidence="1">The sequence shown here is derived from an EMBL/GenBank/DDBJ whole genome shotgun (WGS) entry which is preliminary data.</text>
</comment>
<dbReference type="EMBL" id="RJVU01071064">
    <property type="protein sequence ID" value="ROI52177.1"/>
    <property type="molecule type" value="Genomic_DNA"/>
</dbReference>
<keyword evidence="2" id="KW-1185">Reference proteome</keyword>
<evidence type="ECO:0008006" key="3">
    <source>
        <dbReference type="Google" id="ProtNLM"/>
    </source>
</evidence>
<evidence type="ECO:0000313" key="2">
    <source>
        <dbReference type="Proteomes" id="UP000281406"/>
    </source>
</evidence>
<dbReference type="Proteomes" id="UP000281406">
    <property type="component" value="Unassembled WGS sequence"/>
</dbReference>
<name>A0A3N0XKN1_ANAGA</name>
<dbReference type="AlphaFoldDB" id="A0A3N0XKN1"/>
<gene>
    <name evidence="1" type="ORF">DPX16_3447</name>
</gene>
<protein>
    <recommendedName>
        <fullName evidence="3">Endonuclease/exonuclease/phosphatase domain-containing protein</fullName>
    </recommendedName>
</protein>
<dbReference type="OrthoDB" id="8961218at2759"/>
<organism evidence="1 2">
    <name type="scientific">Anabarilius grahami</name>
    <name type="common">Kanglang fish</name>
    <name type="synonym">Barilius grahami</name>
    <dbReference type="NCBI Taxonomy" id="495550"/>
    <lineage>
        <taxon>Eukaryota</taxon>
        <taxon>Metazoa</taxon>
        <taxon>Chordata</taxon>
        <taxon>Craniata</taxon>
        <taxon>Vertebrata</taxon>
        <taxon>Euteleostomi</taxon>
        <taxon>Actinopterygii</taxon>
        <taxon>Neopterygii</taxon>
        <taxon>Teleostei</taxon>
        <taxon>Ostariophysi</taxon>
        <taxon>Cypriniformes</taxon>
        <taxon>Xenocyprididae</taxon>
        <taxon>Xenocypridinae</taxon>
        <taxon>Xenocypridinae incertae sedis</taxon>
        <taxon>Anabarilius</taxon>
    </lineage>
</organism>
<dbReference type="InterPro" id="IPR036691">
    <property type="entry name" value="Endo/exonu/phosph_ase_sf"/>
</dbReference>
<sequence length="266" mass="30331">MDGGEKSDKDWIIITEALPENYVLVKLEDPTCRERTDNKDGEEEEEKKEEEKKMYMTYFSSNRKGVAILINKPHTILNASCEGGEYAWVHVEMDSQKYTFVSVYYDADGPNLIGHLMLKIFYSFLADGPDAFTCTPVIGGDFNTTLDPELDANKEISRHAPLRKTLNDFMSILKLSDVWRKKHDEARIYTYIQNKEPKKPTKFVQSYTISLKMACVKISETLRDILNVYDLQEALGEPDITDSVIVVNESTSPSSTAVVIEDDLQF</sequence>
<dbReference type="Gene3D" id="3.60.10.10">
    <property type="entry name" value="Endonuclease/exonuclease/phosphatase"/>
    <property type="match status" value="1"/>
</dbReference>
<dbReference type="SUPFAM" id="SSF56219">
    <property type="entry name" value="DNase I-like"/>
    <property type="match status" value="1"/>
</dbReference>
<reference evidence="1 2" key="1">
    <citation type="submission" date="2018-10" db="EMBL/GenBank/DDBJ databases">
        <title>Genome assembly for a Yunnan-Guizhou Plateau 3E fish, Anabarilius grahami (Regan), and its evolutionary and genetic applications.</title>
        <authorList>
            <person name="Jiang W."/>
        </authorList>
    </citation>
    <scope>NUCLEOTIDE SEQUENCE [LARGE SCALE GENOMIC DNA]</scope>
    <source>
        <strain evidence="1">AG-KIZ</strain>
        <tissue evidence="1">Muscle</tissue>
    </source>
</reference>
<accession>A0A3N0XKN1</accession>